<name>A0A183KM34_9TREM</name>
<evidence type="ECO:0000313" key="3">
    <source>
        <dbReference type="EMBL" id="VDP60862.1"/>
    </source>
</evidence>
<proteinExistence type="predicted"/>
<sequence length="77" mass="8626">MDSSTYPESTIDEQGGSDADVKSRIGKGRMALLQSSNIWNSEQRSINIKVRFFGTNVETVLQYEQKRGELPQSSSKL</sequence>
<gene>
    <name evidence="3" type="ORF">SCUD_LOCUS16102</name>
</gene>
<protein>
    <submittedName>
        <fullName evidence="5">DUF6451 domain-containing protein</fullName>
    </submittedName>
</protein>
<dbReference type="AlphaFoldDB" id="A0A183KM34"/>
<dbReference type="InterPro" id="IPR045609">
    <property type="entry name" value="DUF6451"/>
</dbReference>
<keyword evidence="4" id="KW-1185">Reference proteome</keyword>
<feature type="domain" description="DUF6451" evidence="2">
    <location>
        <begin position="32"/>
        <end position="63"/>
    </location>
</feature>
<dbReference type="Pfam" id="PF20049">
    <property type="entry name" value="DUF6451"/>
    <property type="match status" value="1"/>
</dbReference>
<evidence type="ECO:0000313" key="4">
    <source>
        <dbReference type="Proteomes" id="UP000279833"/>
    </source>
</evidence>
<dbReference type="WBParaSite" id="SCUD_0001610601-mRNA-1">
    <property type="protein sequence ID" value="SCUD_0001610601-mRNA-1"/>
    <property type="gene ID" value="SCUD_0001610601"/>
</dbReference>
<evidence type="ECO:0000313" key="5">
    <source>
        <dbReference type="WBParaSite" id="SCUD_0001610601-mRNA-1"/>
    </source>
</evidence>
<reference evidence="5" key="1">
    <citation type="submission" date="2016-06" db="UniProtKB">
        <authorList>
            <consortium name="WormBaseParasite"/>
        </authorList>
    </citation>
    <scope>IDENTIFICATION</scope>
</reference>
<dbReference type="EMBL" id="UZAK01038329">
    <property type="protein sequence ID" value="VDP60862.1"/>
    <property type="molecule type" value="Genomic_DNA"/>
</dbReference>
<feature type="region of interest" description="Disordered" evidence="1">
    <location>
        <begin position="1"/>
        <end position="21"/>
    </location>
</feature>
<organism evidence="5">
    <name type="scientific">Schistosoma curassoni</name>
    <dbReference type="NCBI Taxonomy" id="6186"/>
    <lineage>
        <taxon>Eukaryota</taxon>
        <taxon>Metazoa</taxon>
        <taxon>Spiralia</taxon>
        <taxon>Lophotrochozoa</taxon>
        <taxon>Platyhelminthes</taxon>
        <taxon>Trematoda</taxon>
        <taxon>Digenea</taxon>
        <taxon>Strigeidida</taxon>
        <taxon>Schistosomatoidea</taxon>
        <taxon>Schistosomatidae</taxon>
        <taxon>Schistosoma</taxon>
    </lineage>
</organism>
<accession>A0A183KM34</accession>
<dbReference type="Proteomes" id="UP000279833">
    <property type="component" value="Unassembled WGS sequence"/>
</dbReference>
<reference evidence="3 4" key="2">
    <citation type="submission" date="2018-11" db="EMBL/GenBank/DDBJ databases">
        <authorList>
            <consortium name="Pathogen Informatics"/>
        </authorList>
    </citation>
    <scope>NUCLEOTIDE SEQUENCE [LARGE SCALE GENOMIC DNA]</scope>
    <source>
        <strain evidence="3">Dakar</strain>
        <strain evidence="4">Dakar, Senegal</strain>
    </source>
</reference>
<evidence type="ECO:0000256" key="1">
    <source>
        <dbReference type="SAM" id="MobiDB-lite"/>
    </source>
</evidence>
<evidence type="ECO:0000259" key="2">
    <source>
        <dbReference type="Pfam" id="PF20049"/>
    </source>
</evidence>